<keyword evidence="3" id="KW-1185">Reference proteome</keyword>
<organism evidence="2 3">
    <name type="scientific">Thelohanellus kitauei</name>
    <name type="common">Myxosporean</name>
    <dbReference type="NCBI Taxonomy" id="669202"/>
    <lineage>
        <taxon>Eukaryota</taxon>
        <taxon>Metazoa</taxon>
        <taxon>Cnidaria</taxon>
        <taxon>Myxozoa</taxon>
        <taxon>Myxosporea</taxon>
        <taxon>Bivalvulida</taxon>
        <taxon>Platysporina</taxon>
        <taxon>Myxobolidae</taxon>
        <taxon>Thelohanellus</taxon>
    </lineage>
</organism>
<reference evidence="2 3" key="1">
    <citation type="journal article" date="2014" name="Genome Biol. Evol.">
        <title>The genome of the myxosporean Thelohanellus kitauei shows adaptations to nutrient acquisition within its fish host.</title>
        <authorList>
            <person name="Yang Y."/>
            <person name="Xiong J."/>
            <person name="Zhou Z."/>
            <person name="Huo F."/>
            <person name="Miao W."/>
            <person name="Ran C."/>
            <person name="Liu Y."/>
            <person name="Zhang J."/>
            <person name="Feng J."/>
            <person name="Wang M."/>
            <person name="Wang M."/>
            <person name="Wang L."/>
            <person name="Yao B."/>
        </authorList>
    </citation>
    <scope>NUCLEOTIDE SEQUENCE [LARGE SCALE GENOMIC DNA]</scope>
    <source>
        <strain evidence="2">Wuqing</strain>
    </source>
</reference>
<evidence type="ECO:0000313" key="3">
    <source>
        <dbReference type="Proteomes" id="UP000031668"/>
    </source>
</evidence>
<accession>A0A0C2IJY7</accession>
<gene>
    <name evidence="2" type="ORF">RF11_16111</name>
</gene>
<dbReference type="InterPro" id="IPR000120">
    <property type="entry name" value="Amidase"/>
</dbReference>
<dbReference type="GO" id="GO:0016740">
    <property type="term" value="F:transferase activity"/>
    <property type="evidence" value="ECO:0007669"/>
    <property type="project" value="UniProtKB-KW"/>
</dbReference>
<keyword evidence="2" id="KW-0808">Transferase</keyword>
<comment type="caution">
    <text evidence="2">The sequence shown here is derived from an EMBL/GenBank/DDBJ whole genome shotgun (WGS) entry which is preliminary data.</text>
</comment>
<dbReference type="Pfam" id="PF01425">
    <property type="entry name" value="Amidase"/>
    <property type="match status" value="1"/>
</dbReference>
<evidence type="ECO:0000313" key="2">
    <source>
        <dbReference type="EMBL" id="KII65699.1"/>
    </source>
</evidence>
<dbReference type="SUPFAM" id="SSF75304">
    <property type="entry name" value="Amidase signature (AS) enzymes"/>
    <property type="match status" value="1"/>
</dbReference>
<dbReference type="OrthoDB" id="421993at2759"/>
<proteinExistence type="predicted"/>
<dbReference type="PANTHER" id="PTHR11895">
    <property type="entry name" value="TRANSAMIDASE"/>
    <property type="match status" value="1"/>
</dbReference>
<name>A0A0C2IJY7_THEKT</name>
<evidence type="ECO:0000259" key="1">
    <source>
        <dbReference type="Pfam" id="PF01425"/>
    </source>
</evidence>
<dbReference type="AlphaFoldDB" id="A0A0C2IJY7"/>
<dbReference type="InterPro" id="IPR036928">
    <property type="entry name" value="AS_sf"/>
</dbReference>
<dbReference type="PANTHER" id="PTHR11895:SF67">
    <property type="entry name" value="AMIDASE DOMAIN-CONTAINING PROTEIN"/>
    <property type="match status" value="1"/>
</dbReference>
<sequence>MGVLKKLQIESAPIEFPIYKLESLPEPTTIDLETIICERKLSSPKCVWDNDRYAGGSSTGSGIVVALGLCPFAIGSDSLGSIRVPSGNSGIVGLRPTFSRVSLSDCAIKPEEIPYLTIGPMACSVRDAAAVYLTMAGGDPNYTMGFDQPPLQPPNFTDFQIESVKFGYYREYISV</sequence>
<dbReference type="InterPro" id="IPR023631">
    <property type="entry name" value="Amidase_dom"/>
</dbReference>
<dbReference type="Gene3D" id="3.90.1300.10">
    <property type="entry name" value="Amidase signature (AS) domain"/>
    <property type="match status" value="1"/>
</dbReference>
<protein>
    <submittedName>
        <fullName evidence="2">Glutamyl-tRNA(Gln) amidotransferase subunit A</fullName>
    </submittedName>
</protein>
<dbReference type="EMBL" id="JWZT01003741">
    <property type="protein sequence ID" value="KII65699.1"/>
    <property type="molecule type" value="Genomic_DNA"/>
</dbReference>
<dbReference type="Proteomes" id="UP000031668">
    <property type="component" value="Unassembled WGS sequence"/>
</dbReference>
<feature type="domain" description="Amidase" evidence="1">
    <location>
        <begin position="45"/>
        <end position="172"/>
    </location>
</feature>